<reference evidence="1" key="1">
    <citation type="submission" date="2021-01" db="EMBL/GenBank/DDBJ databases">
        <title>Whole genome shotgun sequence of Sinosporangium siamense NBRC 109515.</title>
        <authorList>
            <person name="Komaki H."/>
            <person name="Tamura T."/>
        </authorList>
    </citation>
    <scope>NUCLEOTIDE SEQUENCE</scope>
    <source>
        <strain evidence="1">NBRC 109515</strain>
    </source>
</reference>
<accession>A0A919RLN1</accession>
<organism evidence="1 2">
    <name type="scientific">Sinosporangium siamense</name>
    <dbReference type="NCBI Taxonomy" id="1367973"/>
    <lineage>
        <taxon>Bacteria</taxon>
        <taxon>Bacillati</taxon>
        <taxon>Actinomycetota</taxon>
        <taxon>Actinomycetes</taxon>
        <taxon>Streptosporangiales</taxon>
        <taxon>Streptosporangiaceae</taxon>
        <taxon>Sinosporangium</taxon>
    </lineage>
</organism>
<sequence length="61" mass="6629">MDTLDGILQAAGIASAHAMRLLPSGEFEFEAAVGCPGEAVWALWLPTEGTRWDHMPTSDWD</sequence>
<protein>
    <submittedName>
        <fullName evidence="1">Uncharacterized protein</fullName>
    </submittedName>
</protein>
<evidence type="ECO:0000313" key="1">
    <source>
        <dbReference type="EMBL" id="GII96082.1"/>
    </source>
</evidence>
<gene>
    <name evidence="1" type="ORF">Ssi02_63130</name>
</gene>
<dbReference type="EMBL" id="BOOW01000042">
    <property type="protein sequence ID" value="GII96082.1"/>
    <property type="molecule type" value="Genomic_DNA"/>
</dbReference>
<keyword evidence="2" id="KW-1185">Reference proteome</keyword>
<proteinExistence type="predicted"/>
<dbReference type="Proteomes" id="UP000606172">
    <property type="component" value="Unassembled WGS sequence"/>
</dbReference>
<dbReference type="AlphaFoldDB" id="A0A919RLN1"/>
<comment type="caution">
    <text evidence="1">The sequence shown here is derived from an EMBL/GenBank/DDBJ whole genome shotgun (WGS) entry which is preliminary data.</text>
</comment>
<evidence type="ECO:0000313" key="2">
    <source>
        <dbReference type="Proteomes" id="UP000606172"/>
    </source>
</evidence>
<name>A0A919RLN1_9ACTN</name>